<gene>
    <name evidence="2" type="ORF">MKK02DRAFT_29760</name>
</gene>
<accession>A0AA38LXI4</accession>
<dbReference type="RefSeq" id="XP_052949554.1">
    <property type="nucleotide sequence ID" value="XM_053087899.1"/>
</dbReference>
<sequence length="218" mass="23284">MSSTTSTYPRPGTPFPFSHPAPPPLSHRRSSATQPPLHFAVPTLPSRTPPSLLKRSGSTSTSSSGSAPKYARYTPSSPQLPQTPTLSGRRSSASSSCSSSSSSSRSPVLSTPVLHPHNPNLEVDVEILLDTPTVYESPSESPFARKYPLAGRPKLSRGAAVPLPPSTGAAFVRPKLTRRDTPRPKAEMQMSGLEDQRGRTQRQGSYTSLVDGGKWVVV</sequence>
<feature type="compositionally biased region" description="Low complexity" evidence="1">
    <location>
        <begin position="42"/>
        <end position="66"/>
    </location>
</feature>
<dbReference type="GeneID" id="77727104"/>
<dbReference type="Proteomes" id="UP001164286">
    <property type="component" value="Unassembled WGS sequence"/>
</dbReference>
<feature type="region of interest" description="Disordered" evidence="1">
    <location>
        <begin position="178"/>
        <end position="206"/>
    </location>
</feature>
<evidence type="ECO:0000256" key="1">
    <source>
        <dbReference type="SAM" id="MobiDB-lite"/>
    </source>
</evidence>
<feature type="compositionally biased region" description="Pro residues" evidence="1">
    <location>
        <begin position="11"/>
        <end position="25"/>
    </location>
</feature>
<feature type="compositionally biased region" description="Low complexity" evidence="1">
    <location>
        <begin position="74"/>
        <end position="106"/>
    </location>
</feature>
<evidence type="ECO:0000313" key="3">
    <source>
        <dbReference type="Proteomes" id="UP001164286"/>
    </source>
</evidence>
<dbReference type="EMBL" id="JAKWFO010000001">
    <property type="protein sequence ID" value="KAI9639777.1"/>
    <property type="molecule type" value="Genomic_DNA"/>
</dbReference>
<evidence type="ECO:0000313" key="2">
    <source>
        <dbReference type="EMBL" id="KAI9639777.1"/>
    </source>
</evidence>
<reference evidence="2" key="1">
    <citation type="journal article" date="2022" name="G3 (Bethesda)">
        <title>High quality genome of the basidiomycete yeast Dioszegia hungarica PDD-24b-2 isolated from cloud water.</title>
        <authorList>
            <person name="Jarrige D."/>
            <person name="Haridas S."/>
            <person name="Bleykasten-Grosshans C."/>
            <person name="Joly M."/>
            <person name="Nadalig T."/>
            <person name="Sancelme M."/>
            <person name="Vuilleumier S."/>
            <person name="Grigoriev I.V."/>
            <person name="Amato P."/>
            <person name="Bringel F."/>
        </authorList>
    </citation>
    <scope>NUCLEOTIDE SEQUENCE</scope>
    <source>
        <strain evidence="2">PDD-24b-2</strain>
    </source>
</reference>
<feature type="region of interest" description="Disordered" evidence="1">
    <location>
        <begin position="1"/>
        <end position="118"/>
    </location>
</feature>
<name>A0AA38LXI4_9TREE</name>
<organism evidence="2 3">
    <name type="scientific">Dioszegia hungarica</name>
    <dbReference type="NCBI Taxonomy" id="4972"/>
    <lineage>
        <taxon>Eukaryota</taxon>
        <taxon>Fungi</taxon>
        <taxon>Dikarya</taxon>
        <taxon>Basidiomycota</taxon>
        <taxon>Agaricomycotina</taxon>
        <taxon>Tremellomycetes</taxon>
        <taxon>Tremellales</taxon>
        <taxon>Bulleribasidiaceae</taxon>
        <taxon>Dioszegia</taxon>
    </lineage>
</organism>
<dbReference type="AlphaFoldDB" id="A0AA38LXI4"/>
<comment type="caution">
    <text evidence="2">The sequence shown here is derived from an EMBL/GenBank/DDBJ whole genome shotgun (WGS) entry which is preliminary data.</text>
</comment>
<protein>
    <submittedName>
        <fullName evidence="2">Uncharacterized protein</fullName>
    </submittedName>
</protein>
<keyword evidence="3" id="KW-1185">Reference proteome</keyword>
<proteinExistence type="predicted"/>